<sequence>MQKLLNRLKLTQKYVLVGVLAFIVVVIPTGMVILDKVTEARQASASLAQLTPARQTLAIIRLSQQVRGLSNAYLSGNA</sequence>
<keyword evidence="3" id="KW-1185">Reference proteome</keyword>
<reference evidence="2 3" key="1">
    <citation type="submission" date="2023-08" db="EMBL/GenBank/DDBJ databases">
        <title>Alcaligenaceae gen. nov., a novel taxon isolated from the sludge of Yixing Pesticide Factory.</title>
        <authorList>
            <person name="Ruan L."/>
        </authorList>
    </citation>
    <scope>NUCLEOTIDE SEQUENCE [LARGE SCALE GENOMIC DNA]</scope>
    <source>
        <strain evidence="2 3">LG-2</strain>
    </source>
</reference>
<evidence type="ECO:0000256" key="1">
    <source>
        <dbReference type="SAM" id="Phobius"/>
    </source>
</evidence>
<dbReference type="EMBL" id="JAUZQE010000017">
    <property type="protein sequence ID" value="MDR4126051.1"/>
    <property type="molecule type" value="Genomic_DNA"/>
</dbReference>
<proteinExistence type="predicted"/>
<organism evidence="2 3">
    <name type="scientific">Yanghanlia caeni</name>
    <dbReference type="NCBI Taxonomy" id="3064283"/>
    <lineage>
        <taxon>Bacteria</taxon>
        <taxon>Pseudomonadati</taxon>
        <taxon>Pseudomonadota</taxon>
        <taxon>Betaproteobacteria</taxon>
        <taxon>Burkholderiales</taxon>
        <taxon>Alcaligenaceae</taxon>
        <taxon>Yanghanlia</taxon>
    </lineage>
</organism>
<keyword evidence="1" id="KW-0472">Membrane</keyword>
<dbReference type="RefSeq" id="WP_347287049.1">
    <property type="nucleotide sequence ID" value="NZ_JAUZQE010000017.1"/>
</dbReference>
<gene>
    <name evidence="2" type="ORF">Q8947_08660</name>
</gene>
<evidence type="ECO:0000313" key="2">
    <source>
        <dbReference type="EMBL" id="MDR4126051.1"/>
    </source>
</evidence>
<evidence type="ECO:0000313" key="3">
    <source>
        <dbReference type="Proteomes" id="UP001232156"/>
    </source>
</evidence>
<accession>A0ABU1D6T3</accession>
<evidence type="ECO:0008006" key="4">
    <source>
        <dbReference type="Google" id="ProtNLM"/>
    </source>
</evidence>
<keyword evidence="1" id="KW-1133">Transmembrane helix</keyword>
<keyword evidence="1" id="KW-0812">Transmembrane</keyword>
<comment type="caution">
    <text evidence="2">The sequence shown here is derived from an EMBL/GenBank/DDBJ whole genome shotgun (WGS) entry which is preliminary data.</text>
</comment>
<feature type="transmembrane region" description="Helical" evidence="1">
    <location>
        <begin position="14"/>
        <end position="34"/>
    </location>
</feature>
<protein>
    <recommendedName>
        <fullName evidence="4">Methyl-accepting chemotaxis protein</fullName>
    </recommendedName>
</protein>
<dbReference type="Proteomes" id="UP001232156">
    <property type="component" value="Unassembled WGS sequence"/>
</dbReference>
<name>A0ABU1D6T3_9BURK</name>